<keyword evidence="2" id="KW-0547">Nucleotide-binding</keyword>
<dbReference type="PROSITE" id="PS50893">
    <property type="entry name" value="ABC_TRANSPORTER_2"/>
    <property type="match status" value="1"/>
</dbReference>
<dbReference type="AlphaFoldDB" id="A0A2W4TYT6"/>
<dbReference type="Gene3D" id="3.40.50.300">
    <property type="entry name" value="P-loop containing nucleotide triphosphate hydrolases"/>
    <property type="match status" value="1"/>
</dbReference>
<reference evidence="5 6" key="2">
    <citation type="submission" date="2018-06" db="EMBL/GenBank/DDBJ databases">
        <title>Metagenomic assembly of (sub)arctic Cyanobacteria and their associated microbiome from non-axenic cultures.</title>
        <authorList>
            <person name="Baurain D."/>
        </authorList>
    </citation>
    <scope>NUCLEOTIDE SEQUENCE [LARGE SCALE GENOMIC DNA]</scope>
    <source>
        <strain evidence="5">ULC129bin1</strain>
    </source>
</reference>
<dbReference type="EMBL" id="QBMC01000115">
    <property type="protein sequence ID" value="PZO13943.1"/>
    <property type="molecule type" value="Genomic_DNA"/>
</dbReference>
<feature type="domain" description="ABC transporter" evidence="4">
    <location>
        <begin position="8"/>
        <end position="229"/>
    </location>
</feature>
<accession>A0A2W4TYT6</accession>
<dbReference type="PROSITE" id="PS00211">
    <property type="entry name" value="ABC_TRANSPORTER_1"/>
    <property type="match status" value="1"/>
</dbReference>
<proteinExistence type="inferred from homology"/>
<dbReference type="Proteomes" id="UP000249354">
    <property type="component" value="Unassembled WGS sequence"/>
</dbReference>
<dbReference type="PANTHER" id="PTHR42798:SF7">
    <property type="entry name" value="ALPHA-D-RIBOSE 1-METHYLPHOSPHONATE 5-TRIPHOSPHATE SYNTHASE SUBUNIT PHNL"/>
    <property type="match status" value="1"/>
</dbReference>
<name>A0A2W4TYT6_9CYAN</name>
<evidence type="ECO:0000256" key="1">
    <source>
        <dbReference type="ARBA" id="ARBA00005417"/>
    </source>
</evidence>
<dbReference type="NCBIfam" id="TIGR02324">
    <property type="entry name" value="CP_lyasePhnL"/>
    <property type="match status" value="1"/>
</dbReference>
<dbReference type="InterPro" id="IPR027417">
    <property type="entry name" value="P-loop_NTPase"/>
</dbReference>
<evidence type="ECO:0000256" key="3">
    <source>
        <dbReference type="ARBA" id="ARBA00022840"/>
    </source>
</evidence>
<dbReference type="InterPro" id="IPR003593">
    <property type="entry name" value="AAA+_ATPase"/>
</dbReference>
<reference evidence="6" key="1">
    <citation type="submission" date="2018-04" db="EMBL/GenBank/DDBJ databases">
        <authorList>
            <person name="Cornet L."/>
        </authorList>
    </citation>
    <scope>NUCLEOTIDE SEQUENCE [LARGE SCALE GENOMIC DNA]</scope>
</reference>
<evidence type="ECO:0000259" key="4">
    <source>
        <dbReference type="PROSITE" id="PS50893"/>
    </source>
</evidence>
<dbReference type="GO" id="GO:0016887">
    <property type="term" value="F:ATP hydrolysis activity"/>
    <property type="evidence" value="ECO:0007669"/>
    <property type="project" value="InterPro"/>
</dbReference>
<keyword evidence="5" id="KW-0456">Lyase</keyword>
<dbReference type="PANTHER" id="PTHR42798">
    <property type="entry name" value="LIPOPROTEIN-RELEASING SYSTEM ATP-BINDING PROTEIN LOLD"/>
    <property type="match status" value="1"/>
</dbReference>
<comment type="similarity">
    <text evidence="1">Belongs to the ABC transporter superfamily.</text>
</comment>
<dbReference type="InterPro" id="IPR003439">
    <property type="entry name" value="ABC_transporter-like_ATP-bd"/>
</dbReference>
<comment type="caution">
    <text evidence="5">The sequence shown here is derived from an EMBL/GenBank/DDBJ whole genome shotgun (WGS) entry which is preliminary data.</text>
</comment>
<dbReference type="SMART" id="SM00382">
    <property type="entry name" value="AAA"/>
    <property type="match status" value="1"/>
</dbReference>
<keyword evidence="3" id="KW-0067">ATP-binding</keyword>
<organism evidence="5 6">
    <name type="scientific">Leptolyngbya foveolarum</name>
    <dbReference type="NCBI Taxonomy" id="47253"/>
    <lineage>
        <taxon>Bacteria</taxon>
        <taxon>Bacillati</taxon>
        <taxon>Cyanobacteriota</taxon>
        <taxon>Cyanophyceae</taxon>
        <taxon>Leptolyngbyales</taxon>
        <taxon>Leptolyngbyaceae</taxon>
        <taxon>Leptolyngbya group</taxon>
        <taxon>Leptolyngbya</taxon>
    </lineage>
</organism>
<dbReference type="GO" id="GO:0016829">
    <property type="term" value="F:lyase activity"/>
    <property type="evidence" value="ECO:0007669"/>
    <property type="project" value="UniProtKB-KW"/>
</dbReference>
<evidence type="ECO:0000313" key="5">
    <source>
        <dbReference type="EMBL" id="PZO13943.1"/>
    </source>
</evidence>
<gene>
    <name evidence="5" type="primary">phnL</name>
    <name evidence="5" type="ORF">DCF25_15460</name>
</gene>
<evidence type="ECO:0000256" key="2">
    <source>
        <dbReference type="ARBA" id="ARBA00022741"/>
    </source>
</evidence>
<dbReference type="Pfam" id="PF00005">
    <property type="entry name" value="ABC_tran"/>
    <property type="match status" value="1"/>
</dbReference>
<sequence length="232" mass="25855">MLDAEVLLQARQLYKEFTLHNQGGIHFPVLQGVSLTVKPGECVALVGASGSGKSTFMRSLYANYRIDSGEIWIKHQGQWRDLAVCDSHEIMDIRRHSLGYVSQFLRVIPRVSALEVAAEPLMELGVAPEVARDRIKSLFARLNLPERLWSLSPTTFSGGEKQRVNIARAFAVSYPILLLDEPTSALDAANQTVVIQLIEEKKAQGCALIGIFHDDQVKNRVCNRFLTFGPHD</sequence>
<dbReference type="SUPFAM" id="SSF52540">
    <property type="entry name" value="P-loop containing nucleoside triphosphate hydrolases"/>
    <property type="match status" value="1"/>
</dbReference>
<dbReference type="GO" id="GO:0005524">
    <property type="term" value="F:ATP binding"/>
    <property type="evidence" value="ECO:0007669"/>
    <property type="project" value="UniProtKB-KW"/>
</dbReference>
<dbReference type="InterPro" id="IPR017871">
    <property type="entry name" value="ABC_transporter-like_CS"/>
</dbReference>
<dbReference type="InterPro" id="IPR012701">
    <property type="entry name" value="CP_lyase_PhnL"/>
</dbReference>
<protein>
    <submittedName>
        <fullName evidence="5">Phosphonate C-P lyase system protein PhnL</fullName>
    </submittedName>
</protein>
<evidence type="ECO:0000313" key="6">
    <source>
        <dbReference type="Proteomes" id="UP000249354"/>
    </source>
</evidence>